<proteinExistence type="predicted"/>
<reference evidence="2" key="1">
    <citation type="journal article" date="2009" name="Nature">
        <title>Genome sequence and analysis of the Irish potato famine pathogen Phytophthora infestans.</title>
        <authorList>
            <consortium name="The Broad Institute Genome Sequencing Platform"/>
            <person name="Haas B.J."/>
            <person name="Kamoun S."/>
            <person name="Zody M.C."/>
            <person name="Jiang R.H."/>
            <person name="Handsaker R.E."/>
            <person name="Cano L.M."/>
            <person name="Grabherr M."/>
            <person name="Kodira C.D."/>
            <person name="Raffaele S."/>
            <person name="Torto-Alalibo T."/>
            <person name="Bozkurt T.O."/>
            <person name="Ah-Fong A.M."/>
            <person name="Alvarado L."/>
            <person name="Anderson V.L."/>
            <person name="Armstrong M.R."/>
            <person name="Avrova A."/>
            <person name="Baxter L."/>
            <person name="Beynon J."/>
            <person name="Boevink P.C."/>
            <person name="Bollmann S.R."/>
            <person name="Bos J.I."/>
            <person name="Bulone V."/>
            <person name="Cai G."/>
            <person name="Cakir C."/>
            <person name="Carrington J.C."/>
            <person name="Chawner M."/>
            <person name="Conti L."/>
            <person name="Costanzo S."/>
            <person name="Ewan R."/>
            <person name="Fahlgren N."/>
            <person name="Fischbach M.A."/>
            <person name="Fugelstad J."/>
            <person name="Gilroy E.M."/>
            <person name="Gnerre S."/>
            <person name="Green P.J."/>
            <person name="Grenville-Briggs L.J."/>
            <person name="Griffith J."/>
            <person name="Grunwald N.J."/>
            <person name="Horn K."/>
            <person name="Horner N.R."/>
            <person name="Hu C.H."/>
            <person name="Huitema E."/>
            <person name="Jeong D.H."/>
            <person name="Jones A.M."/>
            <person name="Jones J.D."/>
            <person name="Jones R.W."/>
            <person name="Karlsson E.K."/>
            <person name="Kunjeti S.G."/>
            <person name="Lamour K."/>
            <person name="Liu Z."/>
            <person name="Ma L."/>
            <person name="Maclean D."/>
            <person name="Chibucos M.C."/>
            <person name="McDonald H."/>
            <person name="McWalters J."/>
            <person name="Meijer H.J."/>
            <person name="Morgan W."/>
            <person name="Morris P.F."/>
            <person name="Munro C.A."/>
            <person name="O'Neill K."/>
            <person name="Ospina-Giraldo M."/>
            <person name="Pinzon A."/>
            <person name="Pritchard L."/>
            <person name="Ramsahoye B."/>
            <person name="Ren Q."/>
            <person name="Restrepo S."/>
            <person name="Roy S."/>
            <person name="Sadanandom A."/>
            <person name="Savidor A."/>
            <person name="Schornack S."/>
            <person name="Schwartz D.C."/>
            <person name="Schumann U.D."/>
            <person name="Schwessinger B."/>
            <person name="Seyer L."/>
            <person name="Sharpe T."/>
            <person name="Silvar C."/>
            <person name="Song J."/>
            <person name="Studholme D.J."/>
            <person name="Sykes S."/>
            <person name="Thines M."/>
            <person name="van de Vondervoort P.J."/>
            <person name="Phuntumart V."/>
            <person name="Wawra S."/>
            <person name="Weide R."/>
            <person name="Win J."/>
            <person name="Young C."/>
            <person name="Zhou S."/>
            <person name="Fry W."/>
            <person name="Meyers B.C."/>
            <person name="van West P."/>
            <person name="Ristaino J."/>
            <person name="Govers F."/>
            <person name="Birch P.R."/>
            <person name="Whisson S.C."/>
            <person name="Judelson H.S."/>
            <person name="Nusbaum C."/>
        </authorList>
    </citation>
    <scope>NUCLEOTIDE SEQUENCE [LARGE SCALE GENOMIC DNA]</scope>
    <source>
        <strain evidence="2">T30-4</strain>
    </source>
</reference>
<dbReference type="HOGENOM" id="CLU_2351203_0_0_1"/>
<dbReference type="KEGG" id="pif:PITG_20777"/>
<name>D0P300_PHYIT</name>
<organism evidence="1 2">
    <name type="scientific">Phytophthora infestans (strain T30-4)</name>
    <name type="common">Potato late blight agent</name>
    <dbReference type="NCBI Taxonomy" id="403677"/>
    <lineage>
        <taxon>Eukaryota</taxon>
        <taxon>Sar</taxon>
        <taxon>Stramenopiles</taxon>
        <taxon>Oomycota</taxon>
        <taxon>Peronosporomycetes</taxon>
        <taxon>Peronosporales</taxon>
        <taxon>Peronosporaceae</taxon>
        <taxon>Phytophthora</taxon>
    </lineage>
</organism>
<dbReference type="AlphaFoldDB" id="D0P300"/>
<evidence type="ECO:0000313" key="2">
    <source>
        <dbReference type="Proteomes" id="UP000006643"/>
    </source>
</evidence>
<dbReference type="VEuPathDB" id="FungiDB:PITG_20777"/>
<dbReference type="Proteomes" id="UP000006643">
    <property type="component" value="Unassembled WGS sequence"/>
</dbReference>
<gene>
    <name evidence="1" type="ORF">PITG_20777</name>
</gene>
<dbReference type="RefSeq" id="XP_002895338.1">
    <property type="nucleotide sequence ID" value="XM_002895292.1"/>
</dbReference>
<dbReference type="EMBL" id="DS028323">
    <property type="protein sequence ID" value="EEY58526.1"/>
    <property type="molecule type" value="Genomic_DNA"/>
</dbReference>
<dbReference type="GeneID" id="9463598"/>
<accession>D0P300</accession>
<keyword evidence="2" id="KW-1185">Reference proteome</keyword>
<evidence type="ECO:0000313" key="1">
    <source>
        <dbReference type="EMBL" id="EEY58526.1"/>
    </source>
</evidence>
<sequence length="97" mass="10515">MTSFRRLLAGIGVPPERWRQVPPRARRNGLKLGMHASRARCRSSSRAHRAWPLRAAKAAGLPVLKGAQPLEGGLALRAVLVTCGVRSFLGSAPSFYN</sequence>
<protein>
    <submittedName>
        <fullName evidence="1">Uncharacterized protein</fullName>
    </submittedName>
</protein>
<dbReference type="InParanoid" id="D0P300"/>